<protein>
    <submittedName>
        <fullName evidence="2">Uncharacterized protein</fullName>
    </submittedName>
</protein>
<dbReference type="AlphaFoldDB" id="A0A173XWB8"/>
<dbReference type="Proteomes" id="UP000095787">
    <property type="component" value="Unassembled WGS sequence"/>
</dbReference>
<accession>A0A173XWB8</accession>
<evidence type="ECO:0000313" key="2">
    <source>
        <dbReference type="EMBL" id="CUN55974.1"/>
    </source>
</evidence>
<dbReference type="EMBL" id="CYZO01000002">
    <property type="protein sequence ID" value="CUN55974.1"/>
    <property type="molecule type" value="Genomic_DNA"/>
</dbReference>
<organism evidence="2 3">
    <name type="scientific">[Ruminococcus] torques</name>
    <dbReference type="NCBI Taxonomy" id="33039"/>
    <lineage>
        <taxon>Bacteria</taxon>
        <taxon>Bacillati</taxon>
        <taxon>Bacillota</taxon>
        <taxon>Clostridia</taxon>
        <taxon>Lachnospirales</taxon>
        <taxon>Lachnospiraceae</taxon>
        <taxon>Mediterraneibacter</taxon>
    </lineage>
</organism>
<name>A0A173XWB8_9FIRM</name>
<evidence type="ECO:0000313" key="3">
    <source>
        <dbReference type="Proteomes" id="UP000095787"/>
    </source>
</evidence>
<reference evidence="2 3" key="1">
    <citation type="submission" date="2015-09" db="EMBL/GenBank/DDBJ databases">
        <authorList>
            <consortium name="Pathogen Informatics"/>
        </authorList>
    </citation>
    <scope>NUCLEOTIDE SEQUENCE [LARGE SCALE GENOMIC DNA]</scope>
    <source>
        <strain evidence="2 3">2789STDY5834841</strain>
    </source>
</reference>
<gene>
    <name evidence="2" type="ORF">ERS852456_00224</name>
</gene>
<sequence length="164" mass="18104">MKRRILSILGSAVLLCGIVAGSVTNVSASGKELKQVDGSYLTTEEKSIGYTSSPDLRGVHLMDGESIISKAGISRIYAYGSTTANHDVKYIATIVYVDRYNEETGRWGQIDAWVAEDENTAYMSTARSLKVDRGYYYRVHCNHIAGNEYPYEEDASFTDGILIP</sequence>
<dbReference type="RefSeq" id="WP_022003184.1">
    <property type="nucleotide sequence ID" value="NZ_CAUBRL010000018.1"/>
</dbReference>
<feature type="chain" id="PRO_5008015718" evidence="1">
    <location>
        <begin position="29"/>
        <end position="164"/>
    </location>
</feature>
<evidence type="ECO:0000256" key="1">
    <source>
        <dbReference type="SAM" id="SignalP"/>
    </source>
</evidence>
<dbReference type="GeneID" id="97327868"/>
<proteinExistence type="predicted"/>
<keyword evidence="1" id="KW-0732">Signal</keyword>
<feature type="signal peptide" evidence="1">
    <location>
        <begin position="1"/>
        <end position="28"/>
    </location>
</feature>